<dbReference type="Gene3D" id="2.130.10.10">
    <property type="entry name" value="YVTN repeat-like/Quinoprotein amine dehydrogenase"/>
    <property type="match status" value="1"/>
</dbReference>
<evidence type="ECO:0000256" key="4">
    <source>
        <dbReference type="ARBA" id="ARBA00022574"/>
    </source>
</evidence>
<proteinExistence type="inferred from homology"/>
<comment type="similarity">
    <text evidence="2">Belongs to the WD repeat EDC4 family.</text>
</comment>
<evidence type="ECO:0000313" key="8">
    <source>
        <dbReference type="Proteomes" id="UP001151518"/>
    </source>
</evidence>
<accession>A0A9W8G7G9</accession>
<evidence type="ECO:0000256" key="6">
    <source>
        <dbReference type="SAM" id="MobiDB-lite"/>
    </source>
</evidence>
<comment type="caution">
    <text evidence="7">The sequence shown here is derived from an EMBL/GenBank/DDBJ whole genome shotgun (WGS) entry which is preliminary data.</text>
</comment>
<feature type="compositionally biased region" description="Polar residues" evidence="6">
    <location>
        <begin position="829"/>
        <end position="843"/>
    </location>
</feature>
<dbReference type="InterPro" id="IPR001680">
    <property type="entry name" value="WD40_rpt"/>
</dbReference>
<feature type="region of interest" description="Disordered" evidence="6">
    <location>
        <begin position="829"/>
        <end position="872"/>
    </location>
</feature>
<dbReference type="InterPro" id="IPR015943">
    <property type="entry name" value="WD40/YVTN_repeat-like_dom_sf"/>
</dbReference>
<dbReference type="SMART" id="SM00320">
    <property type="entry name" value="WD40"/>
    <property type="match status" value="2"/>
</dbReference>
<organism evidence="7 8">
    <name type="scientific">Coemansia spiralis</name>
    <dbReference type="NCBI Taxonomy" id="417178"/>
    <lineage>
        <taxon>Eukaryota</taxon>
        <taxon>Fungi</taxon>
        <taxon>Fungi incertae sedis</taxon>
        <taxon>Zoopagomycota</taxon>
        <taxon>Kickxellomycotina</taxon>
        <taxon>Kickxellomycetes</taxon>
        <taxon>Kickxellales</taxon>
        <taxon>Kickxellaceae</taxon>
        <taxon>Coemansia</taxon>
    </lineage>
</organism>
<feature type="region of interest" description="Disordered" evidence="6">
    <location>
        <begin position="26"/>
        <end position="76"/>
    </location>
</feature>
<dbReference type="PANTHER" id="PTHR15598:SF5">
    <property type="entry name" value="ENHANCER OF MRNA-DECAPPING PROTEIN 4"/>
    <property type="match status" value="1"/>
</dbReference>
<reference evidence="7" key="1">
    <citation type="submission" date="2022-07" db="EMBL/GenBank/DDBJ databases">
        <title>Phylogenomic reconstructions and comparative analyses of Kickxellomycotina fungi.</title>
        <authorList>
            <person name="Reynolds N.K."/>
            <person name="Stajich J.E."/>
            <person name="Barry K."/>
            <person name="Grigoriev I.V."/>
            <person name="Crous P."/>
            <person name="Smith M.E."/>
        </authorList>
    </citation>
    <scope>NUCLEOTIDE SEQUENCE</scope>
    <source>
        <strain evidence="7">NRRL 3115</strain>
    </source>
</reference>
<dbReference type="PANTHER" id="PTHR15598">
    <property type="entry name" value="ENHANCER OF MRNA-DECAPPING PROTEIN 4"/>
    <property type="match status" value="1"/>
</dbReference>
<evidence type="ECO:0000256" key="2">
    <source>
        <dbReference type="ARBA" id="ARBA00009639"/>
    </source>
</evidence>
<evidence type="ECO:0000313" key="7">
    <source>
        <dbReference type="EMBL" id="KAJ2680352.1"/>
    </source>
</evidence>
<sequence length="929" mass="98378">MSSSTPHSNPLFNAFVPAERLGRMRGEQLVASSSQSPVPVLADGHESNQRSTNYTSPSSANTSTQSVAGSSPQMPPKEISLSLLQALLKPQSASSQIYSSPQQSNVATGSNPEQQFSQQVDASHSLLHGAANQQNPIEQLKRMLSSQNNKNAGNQSKGPLAQQLSAMQIGAKSTAPAPASVAVSAPAHTNTTSAYSSPRADTESDAAASSVDFPATSSLTATDAFVSAAGDGQAKNNKKKTKPLVMNVDARKIRLRAKPETVPISLLQQPVRFRAGRLISVSREYICYAVRSKEGGRIRVIHQLHGQLAKMQGHTDTITDMAFHPCSRESDMPQILASLGKDNRLIIWLVGPVDLEAASPEGAIAYEPFINVDSGGDSRFTSLAWSSHIAIDTMELCVGTSKGFMAIKAPIPSSRGKRPDIPNNGLNIIPVPTDSAVTAIERAGIHWVIAATADKKITLYELDNHWETCSQPFKVVCEIAQSEHQVDTLIYILPATATDGAGHLLVGSAMNKTIQLFWLGSNAGQIELLQTVNFVGISPKPSSAFIKMSWAEQGRCLTVGASYAQSGIFVFRAIGHGTNMSLNFPHGHSLGIDQPTLSLVSIVESSLTEESSDSVLSVYGVHTRQVQQLQITGIKPAEYQQLPDPALTYASSFTDALRGLAEAASGNAEATPVHATPSAPVAATSAVSASPAGAQPATAELGQALKASLTSQIQSQITAALGTLPLDRGNQQQGNGAICLDPESEAKIVERISAAVEARVVQGVAAAMEQTLIPAYSRATAAMFEQMQSTFEAGLREWWMRFAQMMPPPPPPHIATPLSHMVIMPQAQSTPLQNATSAVPSEVQQLSSAQSAASHSLHHGMTMPVPQPTSNISYQMPMAGNMPSAHVAHAPHAATVSSPNVNHLESLRNLLNLQSAPSAGQAPQQQQQQ</sequence>
<evidence type="ECO:0008006" key="9">
    <source>
        <dbReference type="Google" id="ProtNLM"/>
    </source>
</evidence>
<keyword evidence="4" id="KW-0853">WD repeat</keyword>
<dbReference type="AlphaFoldDB" id="A0A9W8G7G9"/>
<feature type="compositionally biased region" description="Low complexity" evidence="6">
    <location>
        <begin position="844"/>
        <end position="855"/>
    </location>
</feature>
<dbReference type="InterPro" id="IPR045152">
    <property type="entry name" value="EDC4-like"/>
</dbReference>
<name>A0A9W8G7G9_9FUNG</name>
<dbReference type="EMBL" id="JANBTW010000005">
    <property type="protein sequence ID" value="KAJ2680352.1"/>
    <property type="molecule type" value="Genomic_DNA"/>
</dbReference>
<dbReference type="InterPro" id="IPR036322">
    <property type="entry name" value="WD40_repeat_dom_sf"/>
</dbReference>
<feature type="compositionally biased region" description="Polar residues" evidence="6">
    <location>
        <begin position="49"/>
        <end position="72"/>
    </location>
</feature>
<gene>
    <name evidence="7" type="ORF">GGI25_000644</name>
</gene>
<evidence type="ECO:0000256" key="1">
    <source>
        <dbReference type="ARBA" id="ARBA00004201"/>
    </source>
</evidence>
<comment type="subcellular location">
    <subcellularLocation>
        <location evidence="1">Cytoplasm</location>
        <location evidence="1">P-body</location>
    </subcellularLocation>
</comment>
<dbReference type="OrthoDB" id="21128at2759"/>
<evidence type="ECO:0000256" key="3">
    <source>
        <dbReference type="ARBA" id="ARBA00022490"/>
    </source>
</evidence>
<dbReference type="GO" id="GO:0000932">
    <property type="term" value="C:P-body"/>
    <property type="evidence" value="ECO:0007669"/>
    <property type="project" value="UniProtKB-SubCell"/>
</dbReference>
<feature type="region of interest" description="Disordered" evidence="6">
    <location>
        <begin position="94"/>
        <end position="120"/>
    </location>
</feature>
<keyword evidence="5" id="KW-0677">Repeat</keyword>
<dbReference type="SUPFAM" id="SSF50978">
    <property type="entry name" value="WD40 repeat-like"/>
    <property type="match status" value="1"/>
</dbReference>
<dbReference type="GO" id="GO:0031087">
    <property type="term" value="P:deadenylation-independent decapping of nuclear-transcribed mRNA"/>
    <property type="evidence" value="ECO:0007669"/>
    <property type="project" value="InterPro"/>
</dbReference>
<dbReference type="Proteomes" id="UP001151518">
    <property type="component" value="Unassembled WGS sequence"/>
</dbReference>
<evidence type="ECO:0000256" key="5">
    <source>
        <dbReference type="ARBA" id="ARBA00022737"/>
    </source>
</evidence>
<feature type="region of interest" description="Disordered" evidence="6">
    <location>
        <begin position="189"/>
        <end position="209"/>
    </location>
</feature>
<protein>
    <recommendedName>
        <fullName evidence="9">Enhancer of mRNA-decapping protein 4 WD40 repeat region domain-containing protein</fullName>
    </recommendedName>
</protein>
<keyword evidence="3" id="KW-0963">Cytoplasm</keyword>